<dbReference type="InterPro" id="IPR008909">
    <property type="entry name" value="DALR_anticod-bd"/>
</dbReference>
<evidence type="ECO:0000313" key="15">
    <source>
        <dbReference type="EMBL" id="SJZ54845.1"/>
    </source>
</evidence>
<dbReference type="OrthoDB" id="9805987at2"/>
<evidence type="ECO:0000256" key="12">
    <source>
        <dbReference type="RuleBase" id="RU363038"/>
    </source>
</evidence>
<feature type="domain" description="DALR anticodon binding" evidence="13">
    <location>
        <begin position="441"/>
        <end position="551"/>
    </location>
</feature>
<dbReference type="GO" id="GO:0005524">
    <property type="term" value="F:ATP binding"/>
    <property type="evidence" value="ECO:0007669"/>
    <property type="project" value="UniProtKB-UniRule"/>
</dbReference>
<dbReference type="PANTHER" id="PTHR11956:SF5">
    <property type="entry name" value="ARGININE--TRNA LIGASE, CYTOPLASMIC"/>
    <property type="match status" value="1"/>
</dbReference>
<keyword evidence="5 11" id="KW-0436">Ligase</keyword>
<dbReference type="InterPro" id="IPR001412">
    <property type="entry name" value="aa-tRNA-synth_I_CS"/>
</dbReference>
<protein>
    <recommendedName>
        <fullName evidence="11">Arginine--tRNA ligase</fullName>
        <ecNumber evidence="11">6.1.1.19</ecNumber>
    </recommendedName>
    <alternativeName>
        <fullName evidence="11">Arginyl-tRNA synthetase</fullName>
        <shortName evidence="11">ArgRS</shortName>
    </alternativeName>
</protein>
<dbReference type="AlphaFoldDB" id="A0A1T4LJG8"/>
<dbReference type="Pfam" id="PF05746">
    <property type="entry name" value="DALR_1"/>
    <property type="match status" value="1"/>
</dbReference>
<dbReference type="SUPFAM" id="SSF47323">
    <property type="entry name" value="Anticodon-binding domain of a subclass of class I aminoacyl-tRNA synthetases"/>
    <property type="match status" value="1"/>
</dbReference>
<dbReference type="NCBIfam" id="TIGR00456">
    <property type="entry name" value="argS"/>
    <property type="match status" value="1"/>
</dbReference>
<evidence type="ECO:0000256" key="3">
    <source>
        <dbReference type="ARBA" id="ARBA00011245"/>
    </source>
</evidence>
<dbReference type="EMBL" id="FUXF01000015">
    <property type="protein sequence ID" value="SJZ54845.1"/>
    <property type="molecule type" value="Genomic_DNA"/>
</dbReference>
<dbReference type="Pfam" id="PF00750">
    <property type="entry name" value="tRNA-synt_1d"/>
    <property type="match status" value="1"/>
</dbReference>
<dbReference type="InterPro" id="IPR036695">
    <property type="entry name" value="Arg-tRNA-synth_N_sf"/>
</dbReference>
<dbReference type="SMART" id="SM01016">
    <property type="entry name" value="Arg_tRNA_synt_N"/>
    <property type="match status" value="1"/>
</dbReference>
<dbReference type="HAMAP" id="MF_00123">
    <property type="entry name" value="Arg_tRNA_synth"/>
    <property type="match status" value="1"/>
</dbReference>
<dbReference type="InterPro" id="IPR001278">
    <property type="entry name" value="Arg-tRNA-ligase"/>
</dbReference>
<keyword evidence="9 11" id="KW-0030">Aminoacyl-tRNA synthetase</keyword>
<evidence type="ECO:0000256" key="4">
    <source>
        <dbReference type="ARBA" id="ARBA00022490"/>
    </source>
</evidence>
<evidence type="ECO:0000256" key="1">
    <source>
        <dbReference type="ARBA" id="ARBA00004496"/>
    </source>
</evidence>
<accession>A0A1T4LJG8</accession>
<sequence>MSLKQRVKSVIVKSLINLQSEGFFTSELDIETLNFNVVQPNVPENLNVEQLQYDFSTNIAFVVKQYAEVKNPLAIAEKIVGLLKQDKIFKQIDIAKPGFINFILSDNVFLDVISEVLEQKSSFGGNYIKNEKLNVEFVSANPTGFLHVGHARGAAFGDSLVRIMRHAGYLVEAEYYVNDAGNQINVLTNSLWVRYSELFGINHTMPEDCYRGNDIIWAAQLVRDNYGDQFLELTEEKRAKLANIATEIMLDKIKEDLNQFNVSFNTFSSEKAIKESGYIEKTLETLKPNTYEQDGALFLKTETLGDDKDRVLVKSNGDYTYFLPDISYHQYKFSKCNKLINIFGADHSGYIQRMKIAMQYLGFNPDDLDILTIQLVRLIKDGQEFKMSKRAGTSVTLADLMDVSSTDAIRFMMLTREINNKFDFDIDFANSKDSKNPVFIVQYAHSRAVSLLDRISQDQINQDIQFTDKAKKLIVELDNFDELIKTIITTTKVNLMTQYLINLAKLFNSFYAETKLLDHPDQSTYAYLVQAVQIILQLGLNLIGVSAPKSM</sequence>
<dbReference type="FunFam" id="3.40.50.620:FF:000062">
    <property type="entry name" value="Arginine--tRNA ligase"/>
    <property type="match status" value="1"/>
</dbReference>
<feature type="domain" description="Arginyl tRNA synthetase N-terminal" evidence="14">
    <location>
        <begin position="5"/>
        <end position="104"/>
    </location>
</feature>
<evidence type="ECO:0000313" key="16">
    <source>
        <dbReference type="Proteomes" id="UP000190389"/>
    </source>
</evidence>
<dbReference type="SMART" id="SM00836">
    <property type="entry name" value="DALR_1"/>
    <property type="match status" value="1"/>
</dbReference>
<dbReference type="GO" id="GO:0004814">
    <property type="term" value="F:arginine-tRNA ligase activity"/>
    <property type="evidence" value="ECO:0007669"/>
    <property type="project" value="UniProtKB-UniRule"/>
</dbReference>
<gene>
    <name evidence="11" type="primary">argS</name>
    <name evidence="15" type="ORF">SAMN02745154_00469</name>
</gene>
<dbReference type="PANTHER" id="PTHR11956">
    <property type="entry name" value="ARGINYL-TRNA SYNTHETASE"/>
    <property type="match status" value="1"/>
</dbReference>
<reference evidence="16" key="1">
    <citation type="submission" date="2017-02" db="EMBL/GenBank/DDBJ databases">
        <authorList>
            <person name="Varghese N."/>
            <person name="Submissions S."/>
        </authorList>
    </citation>
    <scope>NUCLEOTIDE SEQUENCE [LARGE SCALE GENOMIC DNA]</scope>
    <source>
        <strain evidence="16">ATCC 27862</strain>
    </source>
</reference>
<evidence type="ECO:0000256" key="9">
    <source>
        <dbReference type="ARBA" id="ARBA00023146"/>
    </source>
</evidence>
<dbReference type="Pfam" id="PF03485">
    <property type="entry name" value="Arg_tRNA_synt_N"/>
    <property type="match status" value="1"/>
</dbReference>
<comment type="subcellular location">
    <subcellularLocation>
        <location evidence="1 11">Cytoplasm</location>
    </subcellularLocation>
</comment>
<dbReference type="InterPro" id="IPR005148">
    <property type="entry name" value="Arg-tRNA-synth_N"/>
</dbReference>
<dbReference type="GO" id="GO:0005737">
    <property type="term" value="C:cytoplasm"/>
    <property type="evidence" value="ECO:0007669"/>
    <property type="project" value="UniProtKB-SubCell"/>
</dbReference>
<name>A0A1T4LJG8_9BACT</name>
<evidence type="ECO:0000259" key="14">
    <source>
        <dbReference type="SMART" id="SM01016"/>
    </source>
</evidence>
<keyword evidence="6 11" id="KW-0547">Nucleotide-binding</keyword>
<dbReference type="RefSeq" id="WP_078747193.1">
    <property type="nucleotide sequence ID" value="NZ_CP137850.1"/>
</dbReference>
<keyword evidence="16" id="KW-1185">Reference proteome</keyword>
<evidence type="ECO:0000256" key="5">
    <source>
        <dbReference type="ARBA" id="ARBA00022598"/>
    </source>
</evidence>
<feature type="short sequence motif" description="'HIGH' region" evidence="11">
    <location>
        <begin position="140"/>
        <end position="150"/>
    </location>
</feature>
<keyword evidence="8 11" id="KW-0648">Protein biosynthesis</keyword>
<dbReference type="PROSITE" id="PS00178">
    <property type="entry name" value="AA_TRNA_LIGASE_I"/>
    <property type="match status" value="1"/>
</dbReference>
<dbReference type="InterPro" id="IPR009080">
    <property type="entry name" value="tRNAsynth_Ia_anticodon-bd"/>
</dbReference>
<dbReference type="EC" id="6.1.1.19" evidence="11"/>
<evidence type="ECO:0000259" key="13">
    <source>
        <dbReference type="SMART" id="SM00836"/>
    </source>
</evidence>
<evidence type="ECO:0000256" key="6">
    <source>
        <dbReference type="ARBA" id="ARBA00022741"/>
    </source>
</evidence>
<evidence type="ECO:0000256" key="8">
    <source>
        <dbReference type="ARBA" id="ARBA00022917"/>
    </source>
</evidence>
<dbReference type="Proteomes" id="UP000190389">
    <property type="component" value="Unassembled WGS sequence"/>
</dbReference>
<dbReference type="SUPFAM" id="SSF55190">
    <property type="entry name" value="Arginyl-tRNA synthetase (ArgRS), N-terminal 'additional' domain"/>
    <property type="match status" value="1"/>
</dbReference>
<evidence type="ECO:0000256" key="2">
    <source>
        <dbReference type="ARBA" id="ARBA00005594"/>
    </source>
</evidence>
<dbReference type="GO" id="GO:0006420">
    <property type="term" value="P:arginyl-tRNA aminoacylation"/>
    <property type="evidence" value="ECO:0007669"/>
    <property type="project" value="UniProtKB-UniRule"/>
</dbReference>
<evidence type="ECO:0000256" key="10">
    <source>
        <dbReference type="ARBA" id="ARBA00049339"/>
    </source>
</evidence>
<dbReference type="STRING" id="171291.SAMN02745154_00469"/>
<dbReference type="SUPFAM" id="SSF52374">
    <property type="entry name" value="Nucleotidylyl transferase"/>
    <property type="match status" value="1"/>
</dbReference>
<dbReference type="Gene3D" id="1.10.730.10">
    <property type="entry name" value="Isoleucyl-tRNA Synthetase, Domain 1"/>
    <property type="match status" value="1"/>
</dbReference>
<keyword evidence="4 11" id="KW-0963">Cytoplasm</keyword>
<dbReference type="InterPro" id="IPR035684">
    <property type="entry name" value="ArgRS_core"/>
</dbReference>
<dbReference type="Gene3D" id="3.40.50.620">
    <property type="entry name" value="HUPs"/>
    <property type="match status" value="1"/>
</dbReference>
<keyword evidence="7 11" id="KW-0067">ATP-binding</keyword>
<evidence type="ECO:0000256" key="7">
    <source>
        <dbReference type="ARBA" id="ARBA00022840"/>
    </source>
</evidence>
<comment type="subunit">
    <text evidence="3 11">Monomer.</text>
</comment>
<organism evidence="15 16">
    <name type="scientific">Mycoplasmopsis verecunda</name>
    <dbReference type="NCBI Taxonomy" id="171291"/>
    <lineage>
        <taxon>Bacteria</taxon>
        <taxon>Bacillati</taxon>
        <taxon>Mycoplasmatota</taxon>
        <taxon>Mycoplasmoidales</taxon>
        <taxon>Metamycoplasmataceae</taxon>
        <taxon>Mycoplasmopsis</taxon>
    </lineage>
</organism>
<dbReference type="CDD" id="cd00671">
    <property type="entry name" value="ArgRS_core"/>
    <property type="match status" value="1"/>
</dbReference>
<dbReference type="PRINTS" id="PR01038">
    <property type="entry name" value="TRNASYNTHARG"/>
</dbReference>
<evidence type="ECO:0000256" key="11">
    <source>
        <dbReference type="HAMAP-Rule" id="MF_00123"/>
    </source>
</evidence>
<proteinExistence type="inferred from homology"/>
<comment type="similarity">
    <text evidence="2 11 12">Belongs to the class-I aminoacyl-tRNA synthetase family.</text>
</comment>
<dbReference type="InterPro" id="IPR014729">
    <property type="entry name" value="Rossmann-like_a/b/a_fold"/>
</dbReference>
<dbReference type="Gene3D" id="3.30.1360.70">
    <property type="entry name" value="Arginyl tRNA synthetase N-terminal domain"/>
    <property type="match status" value="1"/>
</dbReference>
<comment type="catalytic activity">
    <reaction evidence="10 11">
        <text>tRNA(Arg) + L-arginine + ATP = L-arginyl-tRNA(Arg) + AMP + diphosphate</text>
        <dbReference type="Rhea" id="RHEA:20301"/>
        <dbReference type="Rhea" id="RHEA-COMP:9658"/>
        <dbReference type="Rhea" id="RHEA-COMP:9673"/>
        <dbReference type="ChEBI" id="CHEBI:30616"/>
        <dbReference type="ChEBI" id="CHEBI:32682"/>
        <dbReference type="ChEBI" id="CHEBI:33019"/>
        <dbReference type="ChEBI" id="CHEBI:78442"/>
        <dbReference type="ChEBI" id="CHEBI:78513"/>
        <dbReference type="ChEBI" id="CHEBI:456215"/>
        <dbReference type="EC" id="6.1.1.19"/>
    </reaction>
</comment>